<dbReference type="Pfam" id="PF13614">
    <property type="entry name" value="AAA_31"/>
    <property type="match status" value="1"/>
</dbReference>
<evidence type="ECO:0000313" key="2">
    <source>
        <dbReference type="EMBL" id="RDI37939.1"/>
    </source>
</evidence>
<dbReference type="EMBL" id="QQAY01000020">
    <property type="protein sequence ID" value="RDI37939.1"/>
    <property type="molecule type" value="Genomic_DNA"/>
</dbReference>
<evidence type="ECO:0000313" key="3">
    <source>
        <dbReference type="Proteomes" id="UP000255326"/>
    </source>
</evidence>
<dbReference type="Gene3D" id="3.40.50.2300">
    <property type="match status" value="1"/>
</dbReference>
<proteinExistence type="predicted"/>
<comment type="caution">
    <text evidence="2">The sequence shown here is derived from an EMBL/GenBank/DDBJ whole genome shotgun (WGS) entry which is preliminary data.</text>
</comment>
<dbReference type="PANTHER" id="PTHR43384:SF13">
    <property type="entry name" value="SLR0110 PROTEIN"/>
    <property type="match status" value="1"/>
</dbReference>
<name>A0A370G541_9BACI</name>
<keyword evidence="3" id="KW-1185">Reference proteome</keyword>
<dbReference type="PANTHER" id="PTHR43384">
    <property type="entry name" value="SEPTUM SITE-DETERMINING PROTEIN MIND HOMOLOG, CHLOROPLASTIC-RELATED"/>
    <property type="match status" value="1"/>
</dbReference>
<dbReference type="GO" id="GO:0016887">
    <property type="term" value="F:ATP hydrolysis activity"/>
    <property type="evidence" value="ECO:0007669"/>
    <property type="project" value="TreeGrafter"/>
</dbReference>
<reference evidence="2 3" key="1">
    <citation type="submission" date="2018-07" db="EMBL/GenBank/DDBJ databases">
        <title>Genomic Encyclopedia of Type Strains, Phase IV (KMG-IV): sequencing the most valuable type-strain genomes for metagenomic binning, comparative biology and taxonomic classification.</title>
        <authorList>
            <person name="Goeker M."/>
        </authorList>
    </citation>
    <scope>NUCLEOTIDE SEQUENCE [LARGE SCALE GENOMIC DNA]</scope>
    <source>
        <strain evidence="2 3">DSM 25281</strain>
    </source>
</reference>
<dbReference type="AlphaFoldDB" id="A0A370G541"/>
<dbReference type="SUPFAM" id="SSF52540">
    <property type="entry name" value="P-loop containing nucleoside triphosphate hydrolases"/>
    <property type="match status" value="1"/>
</dbReference>
<evidence type="ECO:0000259" key="1">
    <source>
        <dbReference type="Pfam" id="PF13614"/>
    </source>
</evidence>
<organism evidence="2 3">
    <name type="scientific">Falsibacillus pallidus</name>
    <dbReference type="NCBI Taxonomy" id="493781"/>
    <lineage>
        <taxon>Bacteria</taxon>
        <taxon>Bacillati</taxon>
        <taxon>Bacillota</taxon>
        <taxon>Bacilli</taxon>
        <taxon>Bacillales</taxon>
        <taxon>Bacillaceae</taxon>
        <taxon>Falsibacillus</taxon>
    </lineage>
</organism>
<dbReference type="InterPro" id="IPR027417">
    <property type="entry name" value="P-loop_NTPase"/>
</dbReference>
<dbReference type="GO" id="GO:0005829">
    <property type="term" value="C:cytosol"/>
    <property type="evidence" value="ECO:0007669"/>
    <property type="project" value="TreeGrafter"/>
</dbReference>
<feature type="domain" description="AAA" evidence="1">
    <location>
        <begin position="139"/>
        <end position="300"/>
    </location>
</feature>
<accession>A0A370G541</accession>
<dbReference type="GO" id="GO:0009898">
    <property type="term" value="C:cytoplasmic side of plasma membrane"/>
    <property type="evidence" value="ECO:0007669"/>
    <property type="project" value="TreeGrafter"/>
</dbReference>
<dbReference type="OrthoDB" id="2512803at2"/>
<dbReference type="GO" id="GO:0051782">
    <property type="term" value="P:negative regulation of cell division"/>
    <property type="evidence" value="ECO:0007669"/>
    <property type="project" value="TreeGrafter"/>
</dbReference>
<dbReference type="RefSeq" id="WP_114747086.1">
    <property type="nucleotide sequence ID" value="NZ_QQAY01000020.1"/>
</dbReference>
<dbReference type="GO" id="GO:0005524">
    <property type="term" value="F:ATP binding"/>
    <property type="evidence" value="ECO:0007669"/>
    <property type="project" value="TreeGrafter"/>
</dbReference>
<dbReference type="Proteomes" id="UP000255326">
    <property type="component" value="Unassembled WGS sequence"/>
</dbReference>
<dbReference type="InterPro" id="IPR025669">
    <property type="entry name" value="AAA_dom"/>
</dbReference>
<gene>
    <name evidence="2" type="ORF">DFR59_12037</name>
</gene>
<dbReference type="Gene3D" id="3.40.50.300">
    <property type="entry name" value="P-loop containing nucleotide triphosphate hydrolases"/>
    <property type="match status" value="1"/>
</dbReference>
<sequence>MSKENQLFLVGEDNELNQSLVETLNPSFEVIYIPHHSWANELRKYEPIIVLFYQGENQSPVESIKELGLDFPNASSLYVHSEEDFDLLREATRAGAEDFIVFPDERDVIEERINQLFQQHQTRSEAAVSSGTYKRGNGKIFAFYSGKGGAGKTLLSTAFAQTLKFESTAQVIHIDFNLQYGGSETYLGIESNRSLIDLLPVINELNEHHIKNISEHESHSKLEVLVSPRDAEMAEKIDEDFVIRLLRACKRSYDFIIIDLPSTIDVKTYTALEEADHIYYVMTLDTPAIRVLKHVEDLLNRLGVHTQNRMELVINFTGRENELTKKDIEKFVDIPISTEIRRDIKGVQAAINQGEPLRKGIKEKKLTAPAKDIQKWVTAMLK</sequence>
<protein>
    <submittedName>
        <fullName evidence="2">Pilus assembly protein CpaE</fullName>
    </submittedName>
</protein>
<dbReference type="InterPro" id="IPR050625">
    <property type="entry name" value="ParA/MinD_ATPase"/>
</dbReference>